<feature type="active site" description="Proton acceptor" evidence="3">
    <location>
        <position position="155"/>
    </location>
</feature>
<dbReference type="PANTHER" id="PTHR11085">
    <property type="entry name" value="NAD-DEPENDENT PROTEIN DEACYLASE SIRTUIN-5, MITOCHONDRIAL-RELATED"/>
    <property type="match status" value="1"/>
</dbReference>
<evidence type="ECO:0000256" key="3">
    <source>
        <dbReference type="PROSITE-ProRule" id="PRU00236"/>
    </source>
</evidence>
<evidence type="ECO:0000313" key="6">
    <source>
        <dbReference type="Proteomes" id="UP000005408"/>
    </source>
</evidence>
<dbReference type="AlphaFoldDB" id="A0A8W8K0V2"/>
<feature type="domain" description="Deacetylase sirtuin-type" evidence="4">
    <location>
        <begin position="31"/>
        <end position="310"/>
    </location>
</feature>
<dbReference type="GO" id="GO:0046872">
    <property type="term" value="F:metal ion binding"/>
    <property type="evidence" value="ECO:0007669"/>
    <property type="project" value="UniProtKB-KW"/>
</dbReference>
<dbReference type="InterPro" id="IPR029035">
    <property type="entry name" value="DHS-like_NAD/FAD-binding_dom"/>
</dbReference>
<keyword evidence="3" id="KW-0479">Metal-binding</keyword>
<sequence>MVNVHVTGKNIIFSVIRRCSTSTQKFVPTARGVLRAQIEEFCEFVDRGRNILVLTGAGISTESGIPDYRSQGVGLYATSKSRPVIYQDFVKSDRIRQRYWARNFIGWPRFSSVQPNISHSFLKKLEEFGKVCWLVTQNVDALHFKAGSSMVTELHGSAHRVACLGCDYKTTRHDLQIMIENLNPSWRAFSNVLAPDGDIQLSQEEIEGFQTPHCPKCSGPLKPEIIFFGDNVPKSTVEFVFHKVQECDQVLVVGSSLEVYSGYRFVLRASEMKKPITLLNIGPTRADKLADLKIDAKCSDVLKQVSFTCS</sequence>
<evidence type="ECO:0000313" key="5">
    <source>
        <dbReference type="EnsemblMetazoa" id="G21401.1:cds"/>
    </source>
</evidence>
<feature type="binding site" evidence="3">
    <location>
        <position position="214"/>
    </location>
    <ligand>
        <name>Zn(2+)</name>
        <dbReference type="ChEBI" id="CHEBI:29105"/>
    </ligand>
</feature>
<dbReference type="Gene3D" id="3.40.50.1220">
    <property type="entry name" value="TPP-binding domain"/>
    <property type="match status" value="1"/>
</dbReference>
<reference evidence="5" key="1">
    <citation type="submission" date="2022-08" db="UniProtKB">
        <authorList>
            <consortium name="EnsemblMetazoa"/>
        </authorList>
    </citation>
    <scope>IDENTIFICATION</scope>
    <source>
        <strain evidence="5">05x7-T-G4-1.051#20</strain>
    </source>
</reference>
<evidence type="ECO:0000256" key="2">
    <source>
        <dbReference type="ARBA" id="ARBA00023027"/>
    </source>
</evidence>
<proteinExistence type="predicted"/>
<dbReference type="GO" id="GO:0017136">
    <property type="term" value="F:histone deacetylase activity, NAD-dependent"/>
    <property type="evidence" value="ECO:0007669"/>
    <property type="project" value="TreeGrafter"/>
</dbReference>
<keyword evidence="2" id="KW-0520">NAD</keyword>
<evidence type="ECO:0000259" key="4">
    <source>
        <dbReference type="PROSITE" id="PS50305"/>
    </source>
</evidence>
<dbReference type="GO" id="GO:0005759">
    <property type="term" value="C:mitochondrial matrix"/>
    <property type="evidence" value="ECO:0007669"/>
    <property type="project" value="TreeGrafter"/>
</dbReference>
<dbReference type="OMA" id="RRHYWAR"/>
<dbReference type="GO" id="GO:0070403">
    <property type="term" value="F:NAD+ binding"/>
    <property type="evidence" value="ECO:0007669"/>
    <property type="project" value="InterPro"/>
</dbReference>
<feature type="binding site" evidence="3">
    <location>
        <position position="163"/>
    </location>
    <ligand>
        <name>Zn(2+)</name>
        <dbReference type="ChEBI" id="CHEBI:29105"/>
    </ligand>
</feature>
<keyword evidence="1" id="KW-0808">Transferase</keyword>
<protein>
    <recommendedName>
        <fullName evidence="4">Deacetylase sirtuin-type domain-containing protein</fullName>
    </recommendedName>
</protein>
<evidence type="ECO:0000256" key="1">
    <source>
        <dbReference type="ARBA" id="ARBA00022679"/>
    </source>
</evidence>
<keyword evidence="3" id="KW-0862">Zinc</keyword>
<dbReference type="InterPro" id="IPR003000">
    <property type="entry name" value="Sirtuin"/>
</dbReference>
<dbReference type="Gene3D" id="3.30.1600.10">
    <property type="entry name" value="SIR2/SIRT2 'Small Domain"/>
    <property type="match status" value="1"/>
</dbReference>
<organism evidence="5 6">
    <name type="scientific">Magallana gigas</name>
    <name type="common">Pacific oyster</name>
    <name type="synonym">Crassostrea gigas</name>
    <dbReference type="NCBI Taxonomy" id="29159"/>
    <lineage>
        <taxon>Eukaryota</taxon>
        <taxon>Metazoa</taxon>
        <taxon>Spiralia</taxon>
        <taxon>Lophotrochozoa</taxon>
        <taxon>Mollusca</taxon>
        <taxon>Bivalvia</taxon>
        <taxon>Autobranchia</taxon>
        <taxon>Pteriomorphia</taxon>
        <taxon>Ostreida</taxon>
        <taxon>Ostreoidea</taxon>
        <taxon>Ostreidae</taxon>
        <taxon>Magallana</taxon>
    </lineage>
</organism>
<dbReference type="InterPro" id="IPR026591">
    <property type="entry name" value="Sirtuin_cat_small_dom_sf"/>
</dbReference>
<dbReference type="NCBIfam" id="NF003738">
    <property type="entry name" value="PRK05333.1"/>
    <property type="match status" value="1"/>
</dbReference>
<dbReference type="OrthoDB" id="424302at2759"/>
<dbReference type="SUPFAM" id="SSF52467">
    <property type="entry name" value="DHS-like NAD/FAD-binding domain"/>
    <property type="match status" value="1"/>
</dbReference>
<dbReference type="Proteomes" id="UP000005408">
    <property type="component" value="Unassembled WGS sequence"/>
</dbReference>
<keyword evidence="6" id="KW-1185">Reference proteome</keyword>
<dbReference type="PROSITE" id="PS50305">
    <property type="entry name" value="SIRTUIN"/>
    <property type="match status" value="1"/>
</dbReference>
<name>A0A8W8K0V2_MAGGI</name>
<accession>A0A8W8K0V2</accession>
<dbReference type="InterPro" id="IPR026590">
    <property type="entry name" value="Ssirtuin_cat_dom"/>
</dbReference>
<feature type="binding site" evidence="3">
    <location>
        <position position="166"/>
    </location>
    <ligand>
        <name>Zn(2+)</name>
        <dbReference type="ChEBI" id="CHEBI:29105"/>
    </ligand>
</feature>
<dbReference type="InterPro" id="IPR050134">
    <property type="entry name" value="NAD-dep_sirtuin_deacylases"/>
</dbReference>
<dbReference type="CDD" id="cd01409">
    <property type="entry name" value="SIRT4"/>
    <property type="match status" value="1"/>
</dbReference>
<dbReference type="Pfam" id="PF02146">
    <property type="entry name" value="SIR2"/>
    <property type="match status" value="1"/>
</dbReference>
<feature type="binding site" evidence="3">
    <location>
        <position position="217"/>
    </location>
    <ligand>
        <name>Zn(2+)</name>
        <dbReference type="ChEBI" id="CHEBI:29105"/>
    </ligand>
</feature>
<dbReference type="EnsemblMetazoa" id="G21401.1">
    <property type="protein sequence ID" value="G21401.1:cds"/>
    <property type="gene ID" value="G21401"/>
</dbReference>
<dbReference type="PANTHER" id="PTHR11085:SF10">
    <property type="entry name" value="NAD-DEPENDENT PROTEIN DEACYLASE SIRTUIN-5, MITOCHONDRIAL-RELATED"/>
    <property type="match status" value="1"/>
</dbReference>